<dbReference type="InterPro" id="IPR006111">
    <property type="entry name" value="Rpo6/Rpb6"/>
</dbReference>
<keyword evidence="3" id="KW-0963">Cytoplasm</keyword>
<dbReference type="GO" id="GO:0006360">
    <property type="term" value="P:transcription by RNA polymerase I"/>
    <property type="evidence" value="ECO:0007669"/>
    <property type="project" value="TreeGrafter"/>
</dbReference>
<dbReference type="NCBIfam" id="NF002207">
    <property type="entry name" value="PRK01099.1-2"/>
    <property type="match status" value="1"/>
</dbReference>
<dbReference type="HAMAP" id="MF_00192">
    <property type="entry name" value="RNApol_arch_Rpo6"/>
    <property type="match status" value="1"/>
</dbReference>
<reference evidence="4" key="1">
    <citation type="journal article" date="2020" name="mSystems">
        <title>Genome- and Community-Level Interaction Insights into Carbon Utilization and Element Cycling Functions of Hydrothermarchaeota in Hydrothermal Sediment.</title>
        <authorList>
            <person name="Zhou Z."/>
            <person name="Liu Y."/>
            <person name="Xu W."/>
            <person name="Pan J."/>
            <person name="Luo Z.H."/>
            <person name="Li M."/>
        </authorList>
    </citation>
    <scope>NUCLEOTIDE SEQUENCE [LARGE SCALE GENOMIC DNA]</scope>
    <source>
        <strain evidence="4">SpSt-638</strain>
    </source>
</reference>
<comment type="caution">
    <text evidence="4">The sequence shown here is derived from an EMBL/GenBank/DDBJ whole genome shotgun (WGS) entry which is preliminary data.</text>
</comment>
<keyword evidence="3" id="KW-0808">Transferase</keyword>
<dbReference type="GO" id="GO:0003677">
    <property type="term" value="F:DNA binding"/>
    <property type="evidence" value="ECO:0007669"/>
    <property type="project" value="UniProtKB-UniRule"/>
</dbReference>
<dbReference type="InterPro" id="IPR006110">
    <property type="entry name" value="Pol_omega/Rpo6/RPB6"/>
</dbReference>
<keyword evidence="3" id="KW-0548">Nucleotidyltransferase</keyword>
<dbReference type="GO" id="GO:0042797">
    <property type="term" value="P:tRNA transcription by RNA polymerase III"/>
    <property type="evidence" value="ECO:0007669"/>
    <property type="project" value="TreeGrafter"/>
</dbReference>
<dbReference type="EC" id="2.7.7.6" evidence="3"/>
<comment type="subcellular location">
    <subcellularLocation>
        <location evidence="3">Cytoplasm</location>
    </subcellularLocation>
</comment>
<dbReference type="NCBIfam" id="NF002208">
    <property type="entry name" value="PRK01099.1-3"/>
    <property type="match status" value="1"/>
</dbReference>
<accession>A0A7J3KEU2</accession>
<evidence type="ECO:0000256" key="3">
    <source>
        <dbReference type="HAMAP-Rule" id="MF_00192"/>
    </source>
</evidence>
<dbReference type="AlphaFoldDB" id="A0A7J3KEU2"/>
<dbReference type="GO" id="GO:0000428">
    <property type="term" value="C:DNA-directed RNA polymerase complex"/>
    <property type="evidence" value="ECO:0007669"/>
    <property type="project" value="UniProtKB-KW"/>
</dbReference>
<dbReference type="InterPro" id="IPR036161">
    <property type="entry name" value="RPB6/omega-like_sf"/>
</dbReference>
<dbReference type="GO" id="GO:0003899">
    <property type="term" value="F:DNA-directed RNA polymerase activity"/>
    <property type="evidence" value="ECO:0007669"/>
    <property type="project" value="UniProtKB-UniRule"/>
</dbReference>
<dbReference type="PANTHER" id="PTHR47227:SF5">
    <property type="entry name" value="DNA-DIRECTED RNA POLYMERASES I, II, AND III SUBUNIT RPABC2"/>
    <property type="match status" value="1"/>
</dbReference>
<dbReference type="SUPFAM" id="SSF63562">
    <property type="entry name" value="RPB6/omega subunit-like"/>
    <property type="match status" value="1"/>
</dbReference>
<dbReference type="GO" id="GO:0006366">
    <property type="term" value="P:transcription by RNA polymerase II"/>
    <property type="evidence" value="ECO:0007669"/>
    <property type="project" value="TreeGrafter"/>
</dbReference>
<proteinExistence type="inferred from homology"/>
<organism evidence="4">
    <name type="scientific">Staphylothermus marinus</name>
    <dbReference type="NCBI Taxonomy" id="2280"/>
    <lineage>
        <taxon>Archaea</taxon>
        <taxon>Thermoproteota</taxon>
        <taxon>Thermoprotei</taxon>
        <taxon>Desulfurococcales</taxon>
        <taxon>Desulfurococcaceae</taxon>
        <taxon>Staphylothermus</taxon>
    </lineage>
</organism>
<dbReference type="PANTHER" id="PTHR47227">
    <property type="entry name" value="DNA-DIRECTED RNA POLYMERASE SUBUNIT K"/>
    <property type="match status" value="1"/>
</dbReference>
<gene>
    <name evidence="3" type="primary">rpo6</name>
    <name evidence="3" type="synonym">rpoK</name>
    <name evidence="4" type="ORF">ENU09_01275</name>
</gene>
<name>A0A7J3KEU2_STAMA</name>
<comment type="function">
    <text evidence="3">DNA-dependent RNA polymerase (RNAP) catalyzes the transcription of DNA into RNA using the four ribonucleoside triphosphates as substrates.</text>
</comment>
<dbReference type="InterPro" id="IPR020708">
    <property type="entry name" value="DNA-dir_RNA_polK_14-18kDa_CS"/>
</dbReference>
<evidence type="ECO:0000256" key="1">
    <source>
        <dbReference type="ARBA" id="ARBA00022478"/>
    </source>
</evidence>
<sequence length="116" mass="13011">MSKEVFREVWSKSLTRFELARVIGARAAQLAHGAPPLIDPSETPSLDPVAIAIVELLKGVIPITIKRVYADGSYEYIPVSRTLSDRNRKYLESILESWNIGKISWSDRLGKQQTSL</sequence>
<comment type="subunit">
    <text evidence="3">Part of the RNA polymerase complex.</text>
</comment>
<dbReference type="Gene3D" id="3.90.940.10">
    <property type="match status" value="1"/>
</dbReference>
<dbReference type="GO" id="GO:0005737">
    <property type="term" value="C:cytoplasm"/>
    <property type="evidence" value="ECO:0007669"/>
    <property type="project" value="UniProtKB-SubCell"/>
</dbReference>
<evidence type="ECO:0000256" key="2">
    <source>
        <dbReference type="ARBA" id="ARBA00023163"/>
    </source>
</evidence>
<dbReference type="SMART" id="SM01409">
    <property type="entry name" value="RNA_pol_Rpb6"/>
    <property type="match status" value="1"/>
</dbReference>
<comment type="similarity">
    <text evidence="3">Belongs to the archaeal Rpo6/eukaryotic RPB6 RNA polymerase subunit family.</text>
</comment>
<dbReference type="PROSITE" id="PS01111">
    <property type="entry name" value="RNA_POL_K_14KD"/>
    <property type="match status" value="1"/>
</dbReference>
<dbReference type="Pfam" id="PF01192">
    <property type="entry name" value="RNA_pol_Rpb6"/>
    <property type="match status" value="1"/>
</dbReference>
<comment type="catalytic activity">
    <reaction evidence="3">
        <text>RNA(n) + a ribonucleoside 5'-triphosphate = RNA(n+1) + diphosphate</text>
        <dbReference type="Rhea" id="RHEA:21248"/>
        <dbReference type="Rhea" id="RHEA-COMP:14527"/>
        <dbReference type="Rhea" id="RHEA-COMP:17342"/>
        <dbReference type="ChEBI" id="CHEBI:33019"/>
        <dbReference type="ChEBI" id="CHEBI:61557"/>
        <dbReference type="ChEBI" id="CHEBI:140395"/>
        <dbReference type="EC" id="2.7.7.6"/>
    </reaction>
</comment>
<protein>
    <recommendedName>
        <fullName evidence="3">DNA-directed RNA polymerase subunit Rpo6</fullName>
        <ecNumber evidence="3">2.7.7.6</ecNumber>
    </recommendedName>
    <alternativeName>
        <fullName evidence="3">DNA-directed RNA polymerase subunit K</fullName>
    </alternativeName>
</protein>
<keyword evidence="1 3" id="KW-0240">DNA-directed RNA polymerase</keyword>
<dbReference type="EMBL" id="DTBE01000038">
    <property type="protein sequence ID" value="HGQ59345.1"/>
    <property type="molecule type" value="Genomic_DNA"/>
</dbReference>
<evidence type="ECO:0000313" key="4">
    <source>
        <dbReference type="EMBL" id="HGQ59345.1"/>
    </source>
</evidence>
<keyword evidence="2 3" id="KW-0804">Transcription</keyword>